<dbReference type="OrthoDB" id="329835at2759"/>
<dbReference type="EMBL" id="JAPEIS010000003">
    <property type="protein sequence ID" value="KAJ8068139.1"/>
    <property type="molecule type" value="Genomic_DNA"/>
</dbReference>
<proteinExistence type="predicted"/>
<dbReference type="InterPro" id="IPR014031">
    <property type="entry name" value="Ketoacyl_synth_C"/>
</dbReference>
<dbReference type="AlphaFoldDB" id="A0A9X0ATB3"/>
<sequence>MHNNFHITIGIHENHLLVPVLCLLLKWILLQSAASHTLAKAGSVVIKRFEDAEADNDNFLAVVLAAGMDHSSEAESITHPNDLAQIHLFKQMIKRAGIDPLSIGYVEFPGKGIIAGTPREMRSVTSVFANGKPRDTSLYL</sequence>
<dbReference type="Gene3D" id="3.40.47.10">
    <property type="match status" value="1"/>
</dbReference>
<evidence type="ECO:0000259" key="2">
    <source>
        <dbReference type="Pfam" id="PF02801"/>
    </source>
</evidence>
<dbReference type="GO" id="GO:0016746">
    <property type="term" value="F:acyltransferase activity"/>
    <property type="evidence" value="ECO:0007669"/>
    <property type="project" value="InterPro"/>
</dbReference>
<evidence type="ECO:0000313" key="4">
    <source>
        <dbReference type="Proteomes" id="UP001152300"/>
    </source>
</evidence>
<dbReference type="PANTHER" id="PTHR43074">
    <property type="entry name" value="OMEGA-3 POLYUNSATURATED FATTY ACID SYNTHASE PFAB-RELATED"/>
    <property type="match status" value="1"/>
</dbReference>
<feature type="domain" description="Beta-ketoacyl synthase C-terminal" evidence="2">
    <location>
        <begin position="60"/>
        <end position="133"/>
    </location>
</feature>
<keyword evidence="4" id="KW-1185">Reference proteome</keyword>
<organism evidence="3 4">
    <name type="scientific">Sclerotinia nivalis</name>
    <dbReference type="NCBI Taxonomy" id="352851"/>
    <lineage>
        <taxon>Eukaryota</taxon>
        <taxon>Fungi</taxon>
        <taxon>Dikarya</taxon>
        <taxon>Ascomycota</taxon>
        <taxon>Pezizomycotina</taxon>
        <taxon>Leotiomycetes</taxon>
        <taxon>Helotiales</taxon>
        <taxon>Sclerotiniaceae</taxon>
        <taxon>Sclerotinia</taxon>
    </lineage>
</organism>
<gene>
    <name evidence="3" type="ORF">OCU04_003710</name>
</gene>
<keyword evidence="1" id="KW-0732">Signal</keyword>
<evidence type="ECO:0000256" key="1">
    <source>
        <dbReference type="SAM" id="SignalP"/>
    </source>
</evidence>
<dbReference type="InterPro" id="IPR016039">
    <property type="entry name" value="Thiolase-like"/>
</dbReference>
<name>A0A9X0ATB3_9HELO</name>
<dbReference type="SUPFAM" id="SSF53901">
    <property type="entry name" value="Thiolase-like"/>
    <property type="match status" value="1"/>
</dbReference>
<protein>
    <recommendedName>
        <fullName evidence="2">Beta-ketoacyl synthase C-terminal domain-containing protein</fullName>
    </recommendedName>
</protein>
<dbReference type="Pfam" id="PF02801">
    <property type="entry name" value="Ketoacyl-synt_C"/>
    <property type="match status" value="1"/>
</dbReference>
<evidence type="ECO:0000313" key="3">
    <source>
        <dbReference type="EMBL" id="KAJ8068139.1"/>
    </source>
</evidence>
<comment type="caution">
    <text evidence="3">The sequence shown here is derived from an EMBL/GenBank/DDBJ whole genome shotgun (WGS) entry which is preliminary data.</text>
</comment>
<feature type="chain" id="PRO_5040977681" description="Beta-ketoacyl synthase C-terminal domain-containing protein" evidence="1">
    <location>
        <begin position="36"/>
        <end position="140"/>
    </location>
</feature>
<accession>A0A9X0ATB3</accession>
<dbReference type="PANTHER" id="PTHR43074:SF1">
    <property type="entry name" value="BETA-KETOACYL SYNTHASE FAMILY PROTEIN-RELATED"/>
    <property type="match status" value="1"/>
</dbReference>
<feature type="signal peptide" evidence="1">
    <location>
        <begin position="1"/>
        <end position="35"/>
    </location>
</feature>
<reference evidence="3" key="1">
    <citation type="submission" date="2022-11" db="EMBL/GenBank/DDBJ databases">
        <title>Genome Resource of Sclerotinia nivalis Strain SnTB1, a Plant Pathogen Isolated from American Ginseng.</title>
        <authorList>
            <person name="Fan S."/>
        </authorList>
    </citation>
    <scope>NUCLEOTIDE SEQUENCE</scope>
    <source>
        <strain evidence="3">SnTB1</strain>
    </source>
</reference>
<dbReference type="Proteomes" id="UP001152300">
    <property type="component" value="Unassembled WGS sequence"/>
</dbReference>
<dbReference type="InterPro" id="IPR052568">
    <property type="entry name" value="PKS-FAS_Synthase"/>
</dbReference>